<feature type="region of interest" description="Disordered" evidence="4">
    <location>
        <begin position="1"/>
        <end position="44"/>
    </location>
</feature>
<dbReference type="PROSITE" id="PS50082">
    <property type="entry name" value="WD_REPEATS_2"/>
    <property type="match status" value="1"/>
</dbReference>
<keyword evidence="6" id="KW-1185">Reference proteome</keyword>
<dbReference type="GO" id="GO:0003723">
    <property type="term" value="F:RNA binding"/>
    <property type="evidence" value="ECO:0007669"/>
    <property type="project" value="TreeGrafter"/>
</dbReference>
<dbReference type="InterPro" id="IPR052234">
    <property type="entry name" value="U5_snRNP_Component"/>
</dbReference>
<gene>
    <name evidence="5" type="ORF">ASIM_LOCUS4190</name>
</gene>
<sequence>MQGDFFKRPALPLSLLPTMGPKRPRRDVLPSSEPQQRLHSRTSNLKAPIMLLSGHEGEIYTAKFSPDGTCLASAGFDMKIFLWNVYGDCENFSVLKGHIGAIMDIHFSSDSG</sequence>
<dbReference type="PROSITE" id="PS00678">
    <property type="entry name" value="WD_REPEATS_1"/>
    <property type="match status" value="1"/>
</dbReference>
<dbReference type="InterPro" id="IPR036322">
    <property type="entry name" value="WD40_repeat_dom_sf"/>
</dbReference>
<keyword evidence="2" id="KW-0677">Repeat</keyword>
<dbReference type="PANTHER" id="PTHR44006">
    <property type="entry name" value="U5 SMALL NUCLEAR RIBONUCLEOPROTEIN 40 KDA PROTEIN"/>
    <property type="match status" value="1"/>
</dbReference>
<reference evidence="5 6" key="2">
    <citation type="submission" date="2018-11" db="EMBL/GenBank/DDBJ databases">
        <authorList>
            <consortium name="Pathogen Informatics"/>
        </authorList>
    </citation>
    <scope>NUCLEOTIDE SEQUENCE [LARGE SCALE GENOMIC DNA]</scope>
</reference>
<dbReference type="WBParaSite" id="ASIM_0000437601-mRNA-1">
    <property type="protein sequence ID" value="ASIM_0000437601-mRNA-1"/>
    <property type="gene ID" value="ASIM_0000437601"/>
</dbReference>
<evidence type="ECO:0000256" key="3">
    <source>
        <dbReference type="PROSITE-ProRule" id="PRU00221"/>
    </source>
</evidence>
<dbReference type="InterPro" id="IPR015943">
    <property type="entry name" value="WD40/YVTN_repeat-like_dom_sf"/>
</dbReference>
<dbReference type="InterPro" id="IPR019775">
    <property type="entry name" value="WD40_repeat_CS"/>
</dbReference>
<dbReference type="Gene3D" id="2.130.10.10">
    <property type="entry name" value="YVTN repeat-like/Quinoprotein amine dehydrogenase"/>
    <property type="match status" value="1"/>
</dbReference>
<dbReference type="OrthoDB" id="5837758at2759"/>
<dbReference type="SMART" id="SM00320">
    <property type="entry name" value="WD40"/>
    <property type="match status" value="1"/>
</dbReference>
<reference evidence="7" key="1">
    <citation type="submission" date="2017-02" db="UniProtKB">
        <authorList>
            <consortium name="WormBaseParasite"/>
        </authorList>
    </citation>
    <scope>IDENTIFICATION</scope>
</reference>
<dbReference type="Proteomes" id="UP000267096">
    <property type="component" value="Unassembled WGS sequence"/>
</dbReference>
<evidence type="ECO:0000256" key="1">
    <source>
        <dbReference type="ARBA" id="ARBA00022574"/>
    </source>
</evidence>
<dbReference type="InterPro" id="IPR001680">
    <property type="entry name" value="WD40_rpt"/>
</dbReference>
<dbReference type="GO" id="GO:0071013">
    <property type="term" value="C:catalytic step 2 spliceosome"/>
    <property type="evidence" value="ECO:0007669"/>
    <property type="project" value="TreeGrafter"/>
</dbReference>
<keyword evidence="1 3" id="KW-0853">WD repeat</keyword>
<dbReference type="EMBL" id="UYRR01007123">
    <property type="protein sequence ID" value="VDK23312.1"/>
    <property type="molecule type" value="Genomic_DNA"/>
</dbReference>
<dbReference type="PROSITE" id="PS50294">
    <property type="entry name" value="WD_REPEATS_REGION"/>
    <property type="match status" value="1"/>
</dbReference>
<dbReference type="AlphaFoldDB" id="A0A0M3J9V7"/>
<proteinExistence type="predicted"/>
<dbReference type="Pfam" id="PF00400">
    <property type="entry name" value="WD40"/>
    <property type="match status" value="1"/>
</dbReference>
<dbReference type="SUPFAM" id="SSF50978">
    <property type="entry name" value="WD40 repeat-like"/>
    <property type="match status" value="1"/>
</dbReference>
<evidence type="ECO:0000313" key="7">
    <source>
        <dbReference type="WBParaSite" id="ASIM_0000437601-mRNA-1"/>
    </source>
</evidence>
<dbReference type="PANTHER" id="PTHR44006:SF1">
    <property type="entry name" value="U5 SMALL NUCLEAR RIBONUCLEOPROTEIN 40 KDA PROTEIN"/>
    <property type="match status" value="1"/>
</dbReference>
<evidence type="ECO:0000256" key="2">
    <source>
        <dbReference type="ARBA" id="ARBA00022737"/>
    </source>
</evidence>
<organism evidence="7">
    <name type="scientific">Anisakis simplex</name>
    <name type="common">Herring worm</name>
    <dbReference type="NCBI Taxonomy" id="6269"/>
    <lineage>
        <taxon>Eukaryota</taxon>
        <taxon>Metazoa</taxon>
        <taxon>Ecdysozoa</taxon>
        <taxon>Nematoda</taxon>
        <taxon>Chromadorea</taxon>
        <taxon>Rhabditida</taxon>
        <taxon>Spirurina</taxon>
        <taxon>Ascaridomorpha</taxon>
        <taxon>Ascaridoidea</taxon>
        <taxon>Anisakidae</taxon>
        <taxon>Anisakis</taxon>
        <taxon>Anisakis simplex complex</taxon>
    </lineage>
</organism>
<feature type="compositionally biased region" description="Polar residues" evidence="4">
    <location>
        <begin position="32"/>
        <end position="44"/>
    </location>
</feature>
<accession>A0A0M3J9V7</accession>
<name>A0A0M3J9V7_ANISI</name>
<protein>
    <submittedName>
        <fullName evidence="7">U5 small nuclear ribonucleoprotein 40 kDa protein (inferred by orthology to a human protein)</fullName>
    </submittedName>
</protein>
<evidence type="ECO:0000313" key="5">
    <source>
        <dbReference type="EMBL" id="VDK23312.1"/>
    </source>
</evidence>
<evidence type="ECO:0000313" key="6">
    <source>
        <dbReference type="Proteomes" id="UP000267096"/>
    </source>
</evidence>
<evidence type="ECO:0000256" key="4">
    <source>
        <dbReference type="SAM" id="MobiDB-lite"/>
    </source>
</evidence>
<feature type="repeat" description="WD" evidence="3">
    <location>
        <begin position="52"/>
        <end position="85"/>
    </location>
</feature>